<gene>
    <name evidence="2" type="ORF">PCOR1329_LOCUS56463</name>
</gene>
<name>A0ABN9VBC2_9DINO</name>
<evidence type="ECO:0000313" key="2">
    <source>
        <dbReference type="EMBL" id="CAK0870321.1"/>
    </source>
</evidence>
<evidence type="ECO:0000313" key="3">
    <source>
        <dbReference type="Proteomes" id="UP001189429"/>
    </source>
</evidence>
<protein>
    <submittedName>
        <fullName evidence="2">Uncharacterized protein</fullName>
    </submittedName>
</protein>
<evidence type="ECO:0000256" key="1">
    <source>
        <dbReference type="SAM" id="MobiDB-lite"/>
    </source>
</evidence>
<accession>A0ABN9VBC2</accession>
<sequence>MPRGQCPRRGPVGDADTVGLAKALDAYVEANVDENEDGCVLRLFDLGEYMQRAGAVSNKNPPKLRTLAKSAEVLKMLARFSARGDGNVKHDEPRKVFAGVLSGRSSATYFRQGVQQTADMLSNKYRLMISDVAAALNRKNAFKGLFGVLPDRVKSSLTALLSEMATIRDLRHQAITDGLEEDYDLGGDSFGGDEAWGAGQAQGVPDDKGEGAVAVTDDTEAAPRGGQGRSLDQAAQAGPIGDEDNGGMQGVGGAHFAFDVAAGFDFLRVLRCSGTVSNLAAEIGFAPRGVKKAMKTAKAVTATIPTKAVTPMKMATAPMKAATPMKGAPDKSWWQEPLTKARIVNATSPKRTYIVGATKKESKTRLVAEITEKQSKAHSKLIHRIAAQAEKL</sequence>
<keyword evidence="3" id="KW-1185">Reference proteome</keyword>
<dbReference type="EMBL" id="CAUYUJ010016948">
    <property type="protein sequence ID" value="CAK0870321.1"/>
    <property type="molecule type" value="Genomic_DNA"/>
</dbReference>
<dbReference type="Proteomes" id="UP001189429">
    <property type="component" value="Unassembled WGS sequence"/>
</dbReference>
<organism evidence="2 3">
    <name type="scientific">Prorocentrum cordatum</name>
    <dbReference type="NCBI Taxonomy" id="2364126"/>
    <lineage>
        <taxon>Eukaryota</taxon>
        <taxon>Sar</taxon>
        <taxon>Alveolata</taxon>
        <taxon>Dinophyceae</taxon>
        <taxon>Prorocentrales</taxon>
        <taxon>Prorocentraceae</taxon>
        <taxon>Prorocentrum</taxon>
    </lineage>
</organism>
<feature type="region of interest" description="Disordered" evidence="1">
    <location>
        <begin position="219"/>
        <end position="242"/>
    </location>
</feature>
<comment type="caution">
    <text evidence="2">The sequence shown here is derived from an EMBL/GenBank/DDBJ whole genome shotgun (WGS) entry which is preliminary data.</text>
</comment>
<reference evidence="2" key="1">
    <citation type="submission" date="2023-10" db="EMBL/GenBank/DDBJ databases">
        <authorList>
            <person name="Chen Y."/>
            <person name="Shah S."/>
            <person name="Dougan E. K."/>
            <person name="Thang M."/>
            <person name="Chan C."/>
        </authorList>
    </citation>
    <scope>NUCLEOTIDE SEQUENCE [LARGE SCALE GENOMIC DNA]</scope>
</reference>
<proteinExistence type="predicted"/>